<dbReference type="InterPro" id="IPR009057">
    <property type="entry name" value="Homeodomain-like_sf"/>
</dbReference>
<dbReference type="Gene3D" id="1.10.10.60">
    <property type="entry name" value="Homeodomain-like"/>
    <property type="match status" value="2"/>
</dbReference>
<sequence length="306" mass="33710">MDPLSDIISFLRLRSYLVGGFEAGGNWSVGFDAHEAIKCYAVTAGACWIAVEGAGAPVFLQKGDCFMLPRGQPFQIASDLSLPPDDWRRHFLGTEEGALVKLNDGSGVTVLGGHFALAGPQAEILLGMLPPIVHLRGEAETLRWAFERMREELTDLKPGGILIAQQLAAMIFIQALRLYLNENKGTGWLFALTDQRIGAAIKAIHREPSRRWTVETLAVEAGMSRASFAARFRQLVGESPIEYLTRWRMRLAERSLEHGEPIGAIALSLGYESESAFRTAFKRVTGTTPRHHARSSGHRNAVRFLA</sequence>
<dbReference type="GO" id="GO:0003700">
    <property type="term" value="F:DNA-binding transcription factor activity"/>
    <property type="evidence" value="ECO:0007669"/>
    <property type="project" value="InterPro"/>
</dbReference>
<dbReference type="Proteomes" id="UP000307874">
    <property type="component" value="Unassembled WGS sequence"/>
</dbReference>
<reference evidence="6 7" key="1">
    <citation type="submission" date="2019-06" db="EMBL/GenBank/DDBJ databases">
        <title>Martelella lutilitoris sp. nov., isolated from a tidal mudflat.</title>
        <authorList>
            <person name="Kim Y.-J."/>
        </authorList>
    </citation>
    <scope>NUCLEOTIDE SEQUENCE [LARGE SCALE GENOMIC DNA]</scope>
    <source>
        <strain evidence="6 7">GH2-6</strain>
    </source>
</reference>
<dbReference type="PANTHER" id="PTHR46796:SF7">
    <property type="entry name" value="ARAC FAMILY TRANSCRIPTIONAL REGULATOR"/>
    <property type="match status" value="1"/>
</dbReference>
<keyword evidence="3" id="KW-0010">Activator</keyword>
<dbReference type="AlphaFoldDB" id="A0A5C4JT11"/>
<dbReference type="SUPFAM" id="SSF51215">
    <property type="entry name" value="Regulatory protein AraC"/>
    <property type="match status" value="1"/>
</dbReference>
<accession>A0A5C4JT11</accession>
<evidence type="ECO:0000256" key="4">
    <source>
        <dbReference type="ARBA" id="ARBA00023163"/>
    </source>
</evidence>
<dbReference type="InterPro" id="IPR032783">
    <property type="entry name" value="AraC_lig"/>
</dbReference>
<name>A0A5C4JT11_9HYPH</name>
<comment type="caution">
    <text evidence="6">The sequence shown here is derived from an EMBL/GenBank/DDBJ whole genome shotgun (WGS) entry which is preliminary data.</text>
</comment>
<gene>
    <name evidence="6" type="ORF">FF124_09325</name>
</gene>
<dbReference type="Pfam" id="PF12852">
    <property type="entry name" value="Cupin_6"/>
    <property type="match status" value="1"/>
</dbReference>
<dbReference type="InterPro" id="IPR050204">
    <property type="entry name" value="AraC_XylS_family_regulators"/>
</dbReference>
<dbReference type="PROSITE" id="PS01124">
    <property type="entry name" value="HTH_ARAC_FAMILY_2"/>
    <property type="match status" value="1"/>
</dbReference>
<evidence type="ECO:0000313" key="7">
    <source>
        <dbReference type="Proteomes" id="UP000307874"/>
    </source>
</evidence>
<evidence type="ECO:0000313" key="6">
    <source>
        <dbReference type="EMBL" id="TNB47789.1"/>
    </source>
</evidence>
<dbReference type="Pfam" id="PF12833">
    <property type="entry name" value="HTH_18"/>
    <property type="match status" value="1"/>
</dbReference>
<dbReference type="InterPro" id="IPR037923">
    <property type="entry name" value="HTH-like"/>
</dbReference>
<keyword evidence="2" id="KW-0238">DNA-binding</keyword>
<dbReference type="GO" id="GO:0043565">
    <property type="term" value="F:sequence-specific DNA binding"/>
    <property type="evidence" value="ECO:0007669"/>
    <property type="project" value="InterPro"/>
</dbReference>
<evidence type="ECO:0000256" key="1">
    <source>
        <dbReference type="ARBA" id="ARBA00023015"/>
    </source>
</evidence>
<dbReference type="PROSITE" id="PS00041">
    <property type="entry name" value="HTH_ARAC_FAMILY_1"/>
    <property type="match status" value="1"/>
</dbReference>
<keyword evidence="4" id="KW-0804">Transcription</keyword>
<evidence type="ECO:0000256" key="2">
    <source>
        <dbReference type="ARBA" id="ARBA00023125"/>
    </source>
</evidence>
<dbReference type="RefSeq" id="WP_138748235.1">
    <property type="nucleotide sequence ID" value="NZ_VCLB01000005.1"/>
</dbReference>
<dbReference type="InterPro" id="IPR018060">
    <property type="entry name" value="HTH_AraC"/>
</dbReference>
<protein>
    <submittedName>
        <fullName evidence="6">AraC family transcriptional regulator</fullName>
    </submittedName>
</protein>
<dbReference type="SUPFAM" id="SSF46689">
    <property type="entry name" value="Homeodomain-like"/>
    <property type="match status" value="2"/>
</dbReference>
<dbReference type="EMBL" id="VCLB01000005">
    <property type="protein sequence ID" value="TNB47789.1"/>
    <property type="molecule type" value="Genomic_DNA"/>
</dbReference>
<dbReference type="OrthoDB" id="9783876at2"/>
<feature type="domain" description="HTH araC/xylS-type" evidence="5">
    <location>
        <begin position="198"/>
        <end position="295"/>
    </location>
</feature>
<keyword evidence="7" id="KW-1185">Reference proteome</keyword>
<dbReference type="PANTHER" id="PTHR46796">
    <property type="entry name" value="HTH-TYPE TRANSCRIPTIONAL ACTIVATOR RHAS-RELATED"/>
    <property type="match status" value="1"/>
</dbReference>
<dbReference type="InterPro" id="IPR018062">
    <property type="entry name" value="HTH_AraC-typ_CS"/>
</dbReference>
<proteinExistence type="predicted"/>
<evidence type="ECO:0000259" key="5">
    <source>
        <dbReference type="PROSITE" id="PS01124"/>
    </source>
</evidence>
<organism evidence="6 7">
    <name type="scientific">Martelella lutilitoris</name>
    <dbReference type="NCBI Taxonomy" id="2583532"/>
    <lineage>
        <taxon>Bacteria</taxon>
        <taxon>Pseudomonadati</taxon>
        <taxon>Pseudomonadota</taxon>
        <taxon>Alphaproteobacteria</taxon>
        <taxon>Hyphomicrobiales</taxon>
        <taxon>Aurantimonadaceae</taxon>
        <taxon>Martelella</taxon>
    </lineage>
</organism>
<keyword evidence="1" id="KW-0805">Transcription regulation</keyword>
<evidence type="ECO:0000256" key="3">
    <source>
        <dbReference type="ARBA" id="ARBA00023159"/>
    </source>
</evidence>
<dbReference type="SMART" id="SM00342">
    <property type="entry name" value="HTH_ARAC"/>
    <property type="match status" value="1"/>
</dbReference>